<proteinExistence type="predicted"/>
<keyword evidence="2" id="KW-1185">Reference proteome</keyword>
<sequence>MAGAELSSKRIAEREDLCESKSLGMRFFRNCVRDSDLARDWRSVVGDDDAAPVCVDETAPEAIQNIADRSLTASVFFV</sequence>
<evidence type="ECO:0000313" key="2">
    <source>
        <dbReference type="Proteomes" id="UP000231134"/>
    </source>
</evidence>
<dbReference type="AlphaFoldDB" id="A0A2M9A5H9"/>
<accession>A0A2M9A5H9</accession>
<evidence type="ECO:0000313" key="1">
    <source>
        <dbReference type="EMBL" id="PJJ40972.1"/>
    </source>
</evidence>
<protein>
    <submittedName>
        <fullName evidence="1">Uncharacterized protein</fullName>
    </submittedName>
</protein>
<organism evidence="1 2">
    <name type="scientific">Hallerella succinigenes</name>
    <dbReference type="NCBI Taxonomy" id="1896222"/>
    <lineage>
        <taxon>Bacteria</taxon>
        <taxon>Pseudomonadati</taxon>
        <taxon>Fibrobacterota</taxon>
        <taxon>Fibrobacteria</taxon>
        <taxon>Fibrobacterales</taxon>
        <taxon>Fibrobacteraceae</taxon>
        <taxon>Hallerella</taxon>
    </lineage>
</organism>
<comment type="caution">
    <text evidence="1">The sequence shown here is derived from an EMBL/GenBank/DDBJ whole genome shotgun (WGS) entry which is preliminary data.</text>
</comment>
<reference evidence="1 2" key="1">
    <citation type="submission" date="2017-11" db="EMBL/GenBank/DDBJ databases">
        <title>Animal gut microbial communities from fecal samples from Wisconsin, USA.</title>
        <authorList>
            <person name="Neumann A."/>
        </authorList>
    </citation>
    <scope>NUCLEOTIDE SEQUENCE [LARGE SCALE GENOMIC DNA]</scope>
    <source>
        <strain evidence="1 2">UWS3</strain>
    </source>
</reference>
<dbReference type="EMBL" id="PGEX01000001">
    <property type="protein sequence ID" value="PJJ40972.1"/>
    <property type="molecule type" value="Genomic_DNA"/>
</dbReference>
<gene>
    <name evidence="1" type="ORF">BGX16_0924</name>
</gene>
<name>A0A2M9A5H9_9BACT</name>
<dbReference type="Proteomes" id="UP000231134">
    <property type="component" value="Unassembled WGS sequence"/>
</dbReference>